<dbReference type="Pfam" id="PF08899">
    <property type="entry name" value="DUF1844"/>
    <property type="match status" value="1"/>
</dbReference>
<evidence type="ECO:0008006" key="4">
    <source>
        <dbReference type="Google" id="ProtNLM"/>
    </source>
</evidence>
<accession>A0A5C6E259</accession>
<dbReference type="InterPro" id="IPR014995">
    <property type="entry name" value="DUF1844"/>
</dbReference>
<evidence type="ECO:0000313" key="2">
    <source>
        <dbReference type="EMBL" id="TWU43723.1"/>
    </source>
</evidence>
<feature type="compositionally biased region" description="Low complexity" evidence="1">
    <location>
        <begin position="37"/>
        <end position="47"/>
    </location>
</feature>
<evidence type="ECO:0000313" key="3">
    <source>
        <dbReference type="Proteomes" id="UP000315471"/>
    </source>
</evidence>
<dbReference type="AlphaFoldDB" id="A0A5C6E259"/>
<dbReference type="OrthoDB" id="9799618at2"/>
<organism evidence="2 3">
    <name type="scientific">Novipirellula aureliae</name>
    <dbReference type="NCBI Taxonomy" id="2527966"/>
    <lineage>
        <taxon>Bacteria</taxon>
        <taxon>Pseudomonadati</taxon>
        <taxon>Planctomycetota</taxon>
        <taxon>Planctomycetia</taxon>
        <taxon>Pirellulales</taxon>
        <taxon>Pirellulaceae</taxon>
        <taxon>Novipirellula</taxon>
    </lineage>
</organism>
<comment type="caution">
    <text evidence="2">The sequence shown here is derived from an EMBL/GenBank/DDBJ whole genome shotgun (WGS) entry which is preliminary data.</text>
</comment>
<name>A0A5C6E259_9BACT</name>
<evidence type="ECO:0000256" key="1">
    <source>
        <dbReference type="SAM" id="MobiDB-lite"/>
    </source>
</evidence>
<keyword evidence="3" id="KW-1185">Reference proteome</keyword>
<sequence>MSDSQDPNQDQNPEQEEPKLVVDSDWKEQVAKEKQQAAEAPSESSSDAEGKAEGNVTDSVTEAPEAVPPTAQAPPPASFEVLISMLFTQAMMMLGQMPDPASGKSEINKPFAKHHIDTLEMLSEKTKGNLSDDEAKMLSEALHALRMMYVNVKA</sequence>
<reference evidence="2 3" key="1">
    <citation type="submission" date="2019-02" db="EMBL/GenBank/DDBJ databases">
        <title>Deep-cultivation of Planctomycetes and their phenomic and genomic characterization uncovers novel biology.</title>
        <authorList>
            <person name="Wiegand S."/>
            <person name="Jogler M."/>
            <person name="Boedeker C."/>
            <person name="Pinto D."/>
            <person name="Vollmers J."/>
            <person name="Rivas-Marin E."/>
            <person name="Kohn T."/>
            <person name="Peeters S.H."/>
            <person name="Heuer A."/>
            <person name="Rast P."/>
            <person name="Oberbeckmann S."/>
            <person name="Bunk B."/>
            <person name="Jeske O."/>
            <person name="Meyerdierks A."/>
            <person name="Storesund J.E."/>
            <person name="Kallscheuer N."/>
            <person name="Luecker S."/>
            <person name="Lage O.M."/>
            <person name="Pohl T."/>
            <person name="Merkel B.J."/>
            <person name="Hornburger P."/>
            <person name="Mueller R.-W."/>
            <person name="Bruemmer F."/>
            <person name="Labrenz M."/>
            <person name="Spormann A.M."/>
            <person name="Op Den Camp H."/>
            <person name="Overmann J."/>
            <person name="Amann R."/>
            <person name="Jetten M.S.M."/>
            <person name="Mascher T."/>
            <person name="Medema M.H."/>
            <person name="Devos D.P."/>
            <person name="Kaster A.-K."/>
            <person name="Ovreas L."/>
            <person name="Rohde M."/>
            <person name="Galperin M.Y."/>
            <person name="Jogler C."/>
        </authorList>
    </citation>
    <scope>NUCLEOTIDE SEQUENCE [LARGE SCALE GENOMIC DNA]</scope>
    <source>
        <strain evidence="2 3">Q31b</strain>
    </source>
</reference>
<feature type="compositionally biased region" description="Low complexity" evidence="1">
    <location>
        <begin position="60"/>
        <end position="70"/>
    </location>
</feature>
<dbReference type="RefSeq" id="WP_146598810.1">
    <property type="nucleotide sequence ID" value="NZ_SJPY01000002.1"/>
</dbReference>
<feature type="compositionally biased region" description="Polar residues" evidence="1">
    <location>
        <begin position="1"/>
        <end position="12"/>
    </location>
</feature>
<feature type="compositionally biased region" description="Basic and acidic residues" evidence="1">
    <location>
        <begin position="16"/>
        <end position="36"/>
    </location>
</feature>
<feature type="region of interest" description="Disordered" evidence="1">
    <location>
        <begin position="1"/>
        <end position="76"/>
    </location>
</feature>
<proteinExistence type="predicted"/>
<gene>
    <name evidence="2" type="ORF">Q31b_12520</name>
</gene>
<protein>
    <recommendedName>
        <fullName evidence="4">DUF1844 domain-containing protein</fullName>
    </recommendedName>
</protein>
<dbReference type="Proteomes" id="UP000315471">
    <property type="component" value="Unassembled WGS sequence"/>
</dbReference>
<dbReference type="EMBL" id="SJPY01000002">
    <property type="protein sequence ID" value="TWU43723.1"/>
    <property type="molecule type" value="Genomic_DNA"/>
</dbReference>